<feature type="binding site" evidence="6">
    <location>
        <position position="780"/>
    </location>
    <ligand>
        <name>substrate</name>
    </ligand>
</feature>
<feature type="compositionally biased region" description="Polar residues" evidence="7">
    <location>
        <begin position="192"/>
        <end position="202"/>
    </location>
</feature>
<keyword evidence="12" id="KW-1185">Reference proteome</keyword>
<feature type="compositionally biased region" description="Basic residues" evidence="7">
    <location>
        <begin position="159"/>
        <end position="180"/>
    </location>
</feature>
<dbReference type="Pfam" id="PF00102">
    <property type="entry name" value="Y_phosphatase"/>
    <property type="match status" value="1"/>
</dbReference>
<dbReference type="PRINTS" id="PR01778">
    <property type="entry name" value="KIMPTPASE"/>
</dbReference>
<keyword evidence="8" id="KW-0472">Membrane</keyword>
<feature type="compositionally biased region" description="Low complexity" evidence="7">
    <location>
        <begin position="203"/>
        <end position="224"/>
    </location>
</feature>
<dbReference type="PROSITE" id="PS50055">
    <property type="entry name" value="TYR_PHOSPHATASE_PTP"/>
    <property type="match status" value="1"/>
</dbReference>
<dbReference type="InterPro" id="IPR000242">
    <property type="entry name" value="PTP_cat"/>
</dbReference>
<dbReference type="InterPro" id="IPR008356">
    <property type="entry name" value="Tyr_Pase_KIM-con"/>
</dbReference>
<keyword evidence="3" id="KW-0378">Hydrolase</keyword>
<dbReference type="GO" id="GO:0005886">
    <property type="term" value="C:plasma membrane"/>
    <property type="evidence" value="ECO:0007669"/>
    <property type="project" value="TreeGrafter"/>
</dbReference>
<dbReference type="PRINTS" id="PR00700">
    <property type="entry name" value="PRTYPHPHTASE"/>
</dbReference>
<dbReference type="InterPro" id="IPR003595">
    <property type="entry name" value="Tyr_Pase_cat"/>
</dbReference>
<gene>
    <name evidence="11" type="ORF">OCTVUL_1B029144</name>
</gene>
<dbReference type="EMBL" id="OX597838">
    <property type="protein sequence ID" value="CAI9740669.1"/>
    <property type="molecule type" value="Genomic_DNA"/>
</dbReference>
<evidence type="ECO:0000256" key="1">
    <source>
        <dbReference type="ARBA" id="ARBA00013064"/>
    </source>
</evidence>
<feature type="binding site" evidence="6">
    <location>
        <begin position="736"/>
        <end position="742"/>
    </location>
    <ligand>
        <name>substrate</name>
    </ligand>
</feature>
<keyword evidence="2" id="KW-0597">Phosphoprotein</keyword>
<dbReference type="GO" id="GO:0007165">
    <property type="term" value="P:signal transduction"/>
    <property type="evidence" value="ECO:0007669"/>
    <property type="project" value="TreeGrafter"/>
</dbReference>
<dbReference type="CDD" id="cd14547">
    <property type="entry name" value="PTPc-KIM"/>
    <property type="match status" value="1"/>
</dbReference>
<dbReference type="PROSITE" id="PS00383">
    <property type="entry name" value="TYR_PHOSPHATASE_1"/>
    <property type="match status" value="1"/>
</dbReference>
<reference evidence="11" key="1">
    <citation type="submission" date="2023-08" db="EMBL/GenBank/DDBJ databases">
        <authorList>
            <person name="Alioto T."/>
            <person name="Alioto T."/>
            <person name="Gomez Garrido J."/>
        </authorList>
    </citation>
    <scope>NUCLEOTIDE SEQUENCE</scope>
</reference>
<dbReference type="PANTHER" id="PTHR46198:SF4">
    <property type="entry name" value="PROTEIN-TYROSINE-PHOSPHATASE"/>
    <property type="match status" value="1"/>
</dbReference>
<feature type="domain" description="Tyrosine-protein phosphatase" evidence="9">
    <location>
        <begin position="539"/>
        <end position="795"/>
    </location>
</feature>
<evidence type="ECO:0000256" key="8">
    <source>
        <dbReference type="SAM" id="Phobius"/>
    </source>
</evidence>
<evidence type="ECO:0000256" key="5">
    <source>
        <dbReference type="PIRSR" id="PIRSR608356-50"/>
    </source>
</evidence>
<dbReference type="Gene3D" id="3.90.190.10">
    <property type="entry name" value="Protein tyrosine phosphatase superfamily"/>
    <property type="match status" value="1"/>
</dbReference>
<feature type="active site" description="Phosphocysteine intermediate" evidence="5">
    <location>
        <position position="736"/>
    </location>
</feature>
<keyword evidence="8" id="KW-0812">Transmembrane</keyword>
<dbReference type="PANTHER" id="PTHR46198">
    <property type="entry name" value="PROTEIN-TYROSINE-PHOSPHATASE"/>
    <property type="match status" value="1"/>
</dbReference>
<evidence type="ECO:0000259" key="10">
    <source>
        <dbReference type="PROSITE" id="PS50056"/>
    </source>
</evidence>
<keyword evidence="8" id="KW-1133">Transmembrane helix</keyword>
<feature type="binding site" evidence="6">
    <location>
        <position position="699"/>
    </location>
    <ligand>
        <name>substrate</name>
    </ligand>
</feature>
<evidence type="ECO:0000256" key="7">
    <source>
        <dbReference type="SAM" id="MobiDB-lite"/>
    </source>
</evidence>
<dbReference type="SUPFAM" id="SSF52799">
    <property type="entry name" value="(Phosphotyrosine protein) phosphatases II"/>
    <property type="match status" value="1"/>
</dbReference>
<dbReference type="SMART" id="SM00404">
    <property type="entry name" value="PTPc_motif"/>
    <property type="match status" value="1"/>
</dbReference>
<dbReference type="Proteomes" id="UP001162480">
    <property type="component" value="Chromosome 25"/>
</dbReference>
<dbReference type="EC" id="3.1.3.48" evidence="1"/>
<feature type="domain" description="Tyrosine specific protein phosphatases" evidence="10">
    <location>
        <begin position="707"/>
        <end position="786"/>
    </location>
</feature>
<feature type="region of interest" description="Disordered" evidence="7">
    <location>
        <begin position="155"/>
        <end position="224"/>
    </location>
</feature>
<dbReference type="GO" id="GO:0005829">
    <property type="term" value="C:cytosol"/>
    <property type="evidence" value="ECO:0007669"/>
    <property type="project" value="TreeGrafter"/>
</dbReference>
<feature type="transmembrane region" description="Helical" evidence="8">
    <location>
        <begin position="370"/>
        <end position="395"/>
    </location>
</feature>
<dbReference type="InterPro" id="IPR029021">
    <property type="entry name" value="Prot-tyrosine_phosphatase-like"/>
</dbReference>
<evidence type="ECO:0000256" key="4">
    <source>
        <dbReference type="ARBA" id="ARBA00022912"/>
    </source>
</evidence>
<evidence type="ECO:0000256" key="3">
    <source>
        <dbReference type="ARBA" id="ARBA00022801"/>
    </source>
</evidence>
<feature type="compositionally biased region" description="Basic and acidic residues" evidence="7">
    <location>
        <begin position="96"/>
        <end position="109"/>
    </location>
</feature>
<organism evidence="11 12">
    <name type="scientific">Octopus vulgaris</name>
    <name type="common">Common octopus</name>
    <dbReference type="NCBI Taxonomy" id="6645"/>
    <lineage>
        <taxon>Eukaryota</taxon>
        <taxon>Metazoa</taxon>
        <taxon>Spiralia</taxon>
        <taxon>Lophotrochozoa</taxon>
        <taxon>Mollusca</taxon>
        <taxon>Cephalopoda</taxon>
        <taxon>Coleoidea</taxon>
        <taxon>Octopodiformes</taxon>
        <taxon>Octopoda</taxon>
        <taxon>Incirrata</taxon>
        <taxon>Octopodidae</taxon>
        <taxon>Octopus</taxon>
    </lineage>
</organism>
<proteinExistence type="predicted"/>
<evidence type="ECO:0000313" key="11">
    <source>
        <dbReference type="EMBL" id="CAI9740669.1"/>
    </source>
</evidence>
<name>A0AA36BVA5_OCTVU</name>
<protein>
    <recommendedName>
        <fullName evidence="1">protein-tyrosine-phosphatase</fullName>
        <ecNumber evidence="1">3.1.3.48</ecNumber>
    </recommendedName>
</protein>
<dbReference type="GO" id="GO:0004725">
    <property type="term" value="F:protein tyrosine phosphatase activity"/>
    <property type="evidence" value="ECO:0007669"/>
    <property type="project" value="UniProtKB-EC"/>
</dbReference>
<dbReference type="AlphaFoldDB" id="A0AA36BVA5"/>
<feature type="region of interest" description="Disordered" evidence="7">
    <location>
        <begin position="67"/>
        <end position="120"/>
    </location>
</feature>
<evidence type="ECO:0000313" key="12">
    <source>
        <dbReference type="Proteomes" id="UP001162480"/>
    </source>
</evidence>
<evidence type="ECO:0000256" key="6">
    <source>
        <dbReference type="PIRSR" id="PIRSR608356-51"/>
    </source>
</evidence>
<dbReference type="InterPro" id="IPR000387">
    <property type="entry name" value="Tyr_Pase_dom"/>
</dbReference>
<accession>A0AA36BVA5</accession>
<evidence type="ECO:0000259" key="9">
    <source>
        <dbReference type="PROSITE" id="PS50055"/>
    </source>
</evidence>
<keyword evidence="4" id="KW-0904">Protein phosphatase</keyword>
<evidence type="ECO:0000256" key="2">
    <source>
        <dbReference type="ARBA" id="ARBA00022553"/>
    </source>
</evidence>
<sequence length="804" mass="91031">MEERSVTNLDDINRSASSVSMAAVTSFGQCARQAKHHCPFMFWAMFYLTLCTFVDGDSILKNVLTNSHRGTGHDTKNRTQHVTSSVSGNRKRHALSRHEHTMSEYEKRQQQQRLKSQQEFLSTPQRGIWVHTSKKDLDGPSPSVLIRLLRSTRYPAAHQRAKPGNKLPARRRRRSLRTSIRKPSQGKPGYKGNSSDPVQDWNTSLPLTTPSSESSTSSSLSSLKSLPPAKILSSKEVLDDLTKLFLLPVIIPPEFILVLHVNYPALNRNYTLLKSLRNAFAEILKIPRAHIGISTIAIHSNTVEMFFIKSLSPKIPFHLGNFIKASTILATHNLLSRLQKLLPNLHIQSVGSETSVVKTSMTDPVWMQHYLPYIVASCAAALVTMLVTILVYCCYRQKVKKAELKNPTVQRIFYPTLKPNMKDAMMVQPESSPVYVVKRCVTPLPAQTPVQMRAEGLLKRRGSSASLTLDLNPSPELPRWEGTPPKESSGLEFLMSAGNRLSRKDLRNAVKNVSSVYEEFWDIPTNHPEKVYVAGSGTKNRYKTMIPNEHSRVILPNYEGDTLSSYINANYIRGYEVEAMAYIATQGPMAHTILDFWRMIWHEKAPIIVMITKLKEMNTADLFNNTDEKEYTDECKSPWNSAKSKCENYLPDKYGCYGDIEVTVEKVTQRPGYLVHQLVLRCKGESHHVLHYWYTAWPDHKPPDSPKMILDLVQDVELHRYMDDGITPRGPIVVHCSAGIGRTGCFVAISIGIRQLREEHSVDILGIVCSMRMDRGGMIQTHEQYEFIHQALCEYEKMLDSSAD</sequence>
<dbReference type="SMART" id="SM00194">
    <property type="entry name" value="PTPc"/>
    <property type="match status" value="1"/>
</dbReference>
<dbReference type="GO" id="GO:0019901">
    <property type="term" value="F:protein kinase binding"/>
    <property type="evidence" value="ECO:0007669"/>
    <property type="project" value="TreeGrafter"/>
</dbReference>
<dbReference type="PROSITE" id="PS50056">
    <property type="entry name" value="TYR_PHOSPHATASE_2"/>
    <property type="match status" value="1"/>
</dbReference>
<dbReference type="GO" id="GO:0030054">
    <property type="term" value="C:cell junction"/>
    <property type="evidence" value="ECO:0007669"/>
    <property type="project" value="TreeGrafter"/>
</dbReference>
<dbReference type="InterPro" id="IPR016130">
    <property type="entry name" value="Tyr_Pase_AS"/>
</dbReference>